<dbReference type="Pfam" id="PF13731">
    <property type="entry name" value="WxL"/>
    <property type="match status" value="1"/>
</dbReference>
<dbReference type="InterPro" id="IPR027994">
    <property type="entry name" value="WxL_dom"/>
</dbReference>
<feature type="region of interest" description="Disordered" evidence="1">
    <location>
        <begin position="563"/>
        <end position="584"/>
    </location>
</feature>
<gene>
    <name evidence="3" type="ORF">A5821_001633</name>
</gene>
<dbReference type="Gene3D" id="2.60.40.740">
    <property type="match status" value="2"/>
</dbReference>
<proteinExistence type="predicted"/>
<feature type="domain" description="WxL" evidence="2">
    <location>
        <begin position="787"/>
        <end position="932"/>
    </location>
</feature>
<reference evidence="4" key="1">
    <citation type="submission" date="2017-05" db="EMBL/GenBank/DDBJ databases">
        <title>The Genome Sequence of EEnterococcus faecalis 9F2_4866.</title>
        <authorList>
            <consortium name="The Broad Institute Genomics Platform"/>
            <consortium name="The Broad Institute Genomic Center for Infectious Diseases"/>
            <person name="Earl A."/>
            <person name="Manson A."/>
            <person name="Schwartman J."/>
            <person name="Gilmore M."/>
            <person name="Abouelleil A."/>
            <person name="Cao P."/>
            <person name="Chapman S."/>
            <person name="Cusick C."/>
            <person name="Shea T."/>
            <person name="Young S."/>
            <person name="Neafsey D."/>
            <person name="Nusbaum C."/>
            <person name="Birren B."/>
        </authorList>
    </citation>
    <scope>NUCLEOTIDE SEQUENCE [LARGE SCALE GENOMIC DNA]</scope>
    <source>
        <strain evidence="4">7F3_DIV0205</strain>
    </source>
</reference>
<accession>A0AAQ3Y7E3</accession>
<evidence type="ECO:0000313" key="3">
    <source>
        <dbReference type="EMBL" id="WYK00535.1"/>
    </source>
</evidence>
<dbReference type="InterPro" id="IPR026466">
    <property type="entry name" value="Fim_isopep_form_D2_dom"/>
</dbReference>
<dbReference type="EMBL" id="CP147244">
    <property type="protein sequence ID" value="WYK00535.1"/>
    <property type="molecule type" value="Genomic_DNA"/>
</dbReference>
<evidence type="ECO:0000259" key="2">
    <source>
        <dbReference type="Pfam" id="PF13731"/>
    </source>
</evidence>
<evidence type="ECO:0000256" key="1">
    <source>
        <dbReference type="SAM" id="MobiDB-lite"/>
    </source>
</evidence>
<name>A0AAQ3Y7E3_9ENTE</name>
<dbReference type="AlphaFoldDB" id="A0AAQ3Y7E3"/>
<dbReference type="NCBIfam" id="TIGR04226">
    <property type="entry name" value="RrgB_K2N_iso_D2"/>
    <property type="match status" value="1"/>
</dbReference>
<sequence>MKKNKNTQKITFSMIALMAIVGIFFLGKNVLAHETSDGENDSAQLTNKIMDSLSNDKLALSPGTRANLPDFNWRLLDTDNIDLSTFQKVDVNTPVKLTGGAFSIKQRDYYMYFGHPSKGEVFNHDTGKFEGKNIYAKIDMTTDRTLALTGPAMIGVKKGTSGKQQVFGYDYSYNQGGFGASNSSFDIGVLDDLTGKISASGRMVAPAVSSAAREYITEQYVKENEIVSYGYFLQDIRGSYPPKFAYLPVRVHGYVANFKKGRIRYDVSFYNQRGQQTSFAVNHSSHMDVGGNHTSSRLFSYGTGGLYFNEPDKTIADGIPARIYFYTNIGYPEGSNMPTEYLWGNLGTSDAKVGYFNYMIGTKFVEKAGSQDEPYLPWSNNYLPMHEEYILKHPVFIMRWPKITVPNDSVGTATLDMSIEEPELLKPTAEKSYENTTSLNGENMVGDILDFEVIASNDGDMNPWQQVTLEDKLPPELELDTRSLVMVDVNGIETSLPASIYDPGTHTFAIGKYDIEAKKSMAIKYKAKIVGGSQTTIINRFKAYNDKNDEDEAELSIPVKGEPAKPEAAKTYTNNTSTDGKDRMDDSLTFELSASNAGEAPWQEVGWKDEYPAELELDKESFVLVDDKGVEKKVTPIFHAPLPSFTVSDTPLEVQAGKKITLRYKAKIISGEGTTITNKVTAYTVSDSTKKAEAQVAIPVFPKKPLTKDLTIHFVNKAGEKIAEPIIRSETIGSIVKLKEEAETVGSALYNAIKAVEANQFKLVERPANEASVEIIDGVNEVTYVFDGKLLLYSAPNRINFSTHKYDGKTARVNAPAYDQDLVVKDGRSVKDKWTLTAKLTAEMTHIDPAHKDSVLKNAIRYVYEGKEIILDKGAQPIMVHTNEAEKELYNISTTWNGTKAGDGFKLEVDPGDVKKLGSYQGEILWELAATPDP</sequence>
<dbReference type="Proteomes" id="UP000194948">
    <property type="component" value="Chromosome"/>
</dbReference>
<organism evidence="3 4">
    <name type="scientific">Candidatus Enterococcus palustris</name>
    <dbReference type="NCBI Taxonomy" id="1834189"/>
    <lineage>
        <taxon>Bacteria</taxon>
        <taxon>Bacillati</taxon>
        <taxon>Bacillota</taxon>
        <taxon>Bacilli</taxon>
        <taxon>Lactobacillales</taxon>
        <taxon>Enterococcaceae</taxon>
        <taxon>Enterococcus</taxon>
    </lineage>
</organism>
<reference evidence="3 4" key="2">
    <citation type="submission" date="2024-03" db="EMBL/GenBank/DDBJ databases">
        <title>The Genome Sequence of Enterococcus sp. DIV0205d.</title>
        <authorList>
            <consortium name="The Broad Institute Genomics Platform"/>
            <consortium name="The Broad Institute Microbial Omics Core"/>
            <consortium name="The Broad Institute Genomic Center for Infectious Diseases"/>
            <person name="Earl A."/>
            <person name="Manson A."/>
            <person name="Gilmore M."/>
            <person name="Schwartman J."/>
            <person name="Shea T."/>
            <person name="Abouelleil A."/>
            <person name="Cao P."/>
            <person name="Chapman S."/>
            <person name="Cusick C."/>
            <person name="Young S."/>
            <person name="Neafsey D."/>
            <person name="Nusbaum C."/>
            <person name="Birren B."/>
        </authorList>
    </citation>
    <scope>NUCLEOTIDE SEQUENCE [LARGE SCALE GENOMIC DNA]</scope>
    <source>
        <strain evidence="3 4">7F3_DIV0205</strain>
    </source>
</reference>
<dbReference type="RefSeq" id="WP_339099091.1">
    <property type="nucleotide sequence ID" value="NZ_CP147244.1"/>
</dbReference>
<protein>
    <recommendedName>
        <fullName evidence="2">WxL domain-containing protein</fullName>
    </recommendedName>
</protein>
<keyword evidence="4" id="KW-1185">Reference proteome</keyword>
<evidence type="ECO:0000313" key="4">
    <source>
        <dbReference type="Proteomes" id="UP000194948"/>
    </source>
</evidence>